<keyword evidence="4" id="KW-0736">Signalosome</keyword>
<dbReference type="GO" id="GO:0008180">
    <property type="term" value="C:COP9 signalosome"/>
    <property type="evidence" value="ECO:0007669"/>
    <property type="project" value="UniProtKB-KW"/>
</dbReference>
<evidence type="ECO:0000256" key="5">
    <source>
        <dbReference type="ARBA" id="ARBA00023242"/>
    </source>
</evidence>
<evidence type="ECO:0000313" key="9">
    <source>
        <dbReference type="Proteomes" id="UP001374535"/>
    </source>
</evidence>
<dbReference type="Pfam" id="PF10075">
    <property type="entry name" value="CSN8_PSD8_EIF3K"/>
    <property type="match status" value="1"/>
</dbReference>
<protein>
    <recommendedName>
        <fullName evidence="7">CSN8/PSMD8/EIF3K domain-containing protein</fullName>
    </recommendedName>
</protein>
<evidence type="ECO:0000256" key="1">
    <source>
        <dbReference type="ARBA" id="ARBA00004123"/>
    </source>
</evidence>
<name>A0AAQ3SBG9_VIGMU</name>
<dbReference type="EMBL" id="CP144700">
    <property type="protein sequence ID" value="WVZ22564.1"/>
    <property type="molecule type" value="Genomic_DNA"/>
</dbReference>
<dbReference type="InterPro" id="IPR033464">
    <property type="entry name" value="CSN8_PSD8_EIF3K"/>
</dbReference>
<feature type="signal peptide" evidence="6">
    <location>
        <begin position="1"/>
        <end position="18"/>
    </location>
</feature>
<dbReference type="GO" id="GO:0000338">
    <property type="term" value="P:protein deneddylation"/>
    <property type="evidence" value="ECO:0007669"/>
    <property type="project" value="InterPro"/>
</dbReference>
<feature type="chain" id="PRO_5042930797" description="CSN8/PSMD8/EIF3K domain-containing protein" evidence="6">
    <location>
        <begin position="19"/>
        <end position="231"/>
    </location>
</feature>
<gene>
    <name evidence="8" type="ORF">V8G54_001108</name>
</gene>
<dbReference type="AlphaFoldDB" id="A0AAQ3SBG9"/>
<evidence type="ECO:0000259" key="7">
    <source>
        <dbReference type="Pfam" id="PF10075"/>
    </source>
</evidence>
<keyword evidence="9" id="KW-1185">Reference proteome</keyword>
<dbReference type="PANTHER" id="PTHR13339">
    <property type="entry name" value="COP9 SIGNALOSOME COMPLEX SUBUNIT 8"/>
    <property type="match status" value="1"/>
</dbReference>
<dbReference type="GO" id="GO:0005737">
    <property type="term" value="C:cytoplasm"/>
    <property type="evidence" value="ECO:0007669"/>
    <property type="project" value="UniProtKB-SubCell"/>
</dbReference>
<sequence length="231" mass="26352">MLVFSLIFLGFGAIGNWSERRVMDFSSVRATLDSKSYDKLADVCDNLMLQVAADGIAYQDDWPYAIHLLAHFYVHDINSARFLWKSIPSSIKESQPEVTAVWKICQKLWLRDYGGVHEAIRGFDWSQDVQGLVAAFSGKTLKACSINFPELYTKEMFQLLLSAYSTISIKDTALFLGMNEDDATNYVLQQGWTVDPASQMLIVKKQPVVTEQKLDHSKLQRLTEYVFHLEH</sequence>
<dbReference type="InterPro" id="IPR033205">
    <property type="entry name" value="COP9_CSN8"/>
</dbReference>
<proteinExistence type="predicted"/>
<evidence type="ECO:0000256" key="4">
    <source>
        <dbReference type="ARBA" id="ARBA00022790"/>
    </source>
</evidence>
<comment type="subcellular location">
    <subcellularLocation>
        <location evidence="2">Cytoplasm</location>
    </subcellularLocation>
    <subcellularLocation>
        <location evidence="1">Nucleus</location>
    </subcellularLocation>
</comment>
<reference evidence="8 9" key="1">
    <citation type="journal article" date="2023" name="Life. Sci Alliance">
        <title>Evolutionary insights into 3D genome organization and epigenetic landscape of Vigna mungo.</title>
        <authorList>
            <person name="Junaid A."/>
            <person name="Singh B."/>
            <person name="Bhatia S."/>
        </authorList>
    </citation>
    <scope>NUCLEOTIDE SEQUENCE [LARGE SCALE GENOMIC DNA]</scope>
    <source>
        <strain evidence="8">Urdbean</strain>
    </source>
</reference>
<dbReference type="GO" id="GO:0010387">
    <property type="term" value="P:COP9 signalosome assembly"/>
    <property type="evidence" value="ECO:0007669"/>
    <property type="project" value="InterPro"/>
</dbReference>
<evidence type="ECO:0000313" key="8">
    <source>
        <dbReference type="EMBL" id="WVZ22564.1"/>
    </source>
</evidence>
<evidence type="ECO:0000256" key="3">
    <source>
        <dbReference type="ARBA" id="ARBA00022490"/>
    </source>
</evidence>
<accession>A0AAQ3SBG9</accession>
<dbReference type="Proteomes" id="UP001374535">
    <property type="component" value="Chromosome 1"/>
</dbReference>
<keyword evidence="5" id="KW-0539">Nucleus</keyword>
<dbReference type="PANTHER" id="PTHR13339:SF0">
    <property type="entry name" value="COP9 SIGNALOSOME COMPLEX SUBUNIT 8"/>
    <property type="match status" value="1"/>
</dbReference>
<organism evidence="8 9">
    <name type="scientific">Vigna mungo</name>
    <name type="common">Black gram</name>
    <name type="synonym">Phaseolus mungo</name>
    <dbReference type="NCBI Taxonomy" id="3915"/>
    <lineage>
        <taxon>Eukaryota</taxon>
        <taxon>Viridiplantae</taxon>
        <taxon>Streptophyta</taxon>
        <taxon>Embryophyta</taxon>
        <taxon>Tracheophyta</taxon>
        <taxon>Spermatophyta</taxon>
        <taxon>Magnoliopsida</taxon>
        <taxon>eudicotyledons</taxon>
        <taxon>Gunneridae</taxon>
        <taxon>Pentapetalae</taxon>
        <taxon>rosids</taxon>
        <taxon>fabids</taxon>
        <taxon>Fabales</taxon>
        <taxon>Fabaceae</taxon>
        <taxon>Papilionoideae</taxon>
        <taxon>50 kb inversion clade</taxon>
        <taxon>NPAAA clade</taxon>
        <taxon>indigoferoid/millettioid clade</taxon>
        <taxon>Phaseoleae</taxon>
        <taxon>Vigna</taxon>
    </lineage>
</organism>
<keyword evidence="3" id="KW-0963">Cytoplasm</keyword>
<keyword evidence="6" id="KW-0732">Signal</keyword>
<feature type="domain" description="CSN8/PSMD8/EIF3K" evidence="7">
    <location>
        <begin position="60"/>
        <end position="209"/>
    </location>
</feature>
<evidence type="ECO:0000256" key="6">
    <source>
        <dbReference type="SAM" id="SignalP"/>
    </source>
</evidence>
<evidence type="ECO:0000256" key="2">
    <source>
        <dbReference type="ARBA" id="ARBA00004496"/>
    </source>
</evidence>